<comment type="similarity">
    <text evidence="1">Belongs to the helicase family. UvrD subfamily.</text>
</comment>
<keyword evidence="3 10" id="KW-0378">Hydrolase</keyword>
<feature type="coiled-coil region" evidence="11">
    <location>
        <begin position="8"/>
        <end position="39"/>
    </location>
</feature>
<dbReference type="Pfam" id="PF13361">
    <property type="entry name" value="UvrD_C"/>
    <property type="match status" value="1"/>
</dbReference>
<keyword evidence="11" id="KW-0175">Coiled coil</keyword>
<gene>
    <name evidence="13" type="primary">helD</name>
    <name evidence="13" type="ordered locus">HBHAL_2101</name>
</gene>
<dbReference type="InterPro" id="IPR014016">
    <property type="entry name" value="UvrD-like_ATP-bd"/>
</dbReference>
<keyword evidence="4 10" id="KW-0347">Helicase</keyword>
<keyword evidence="2 10" id="KW-0547">Nucleotide-binding</keyword>
<dbReference type="EC" id="5.6.2.4" evidence="8"/>
<evidence type="ECO:0000313" key="13">
    <source>
        <dbReference type="EMBL" id="CCG44457.1"/>
    </source>
</evidence>
<evidence type="ECO:0000256" key="6">
    <source>
        <dbReference type="ARBA" id="ARBA00023235"/>
    </source>
</evidence>
<organism evidence="13 14">
    <name type="scientific">Halobacillus halophilus (strain ATCC 35676 / DSM 2266 / JCM 20832 / KCTC 3685 / LMG 17431 / NBRC 102448 / NCIMB 2269)</name>
    <name type="common">Sporosarcina halophila</name>
    <dbReference type="NCBI Taxonomy" id="866895"/>
    <lineage>
        <taxon>Bacteria</taxon>
        <taxon>Bacillati</taxon>
        <taxon>Bacillota</taxon>
        <taxon>Bacilli</taxon>
        <taxon>Bacillales</taxon>
        <taxon>Bacillaceae</taxon>
        <taxon>Halobacillus</taxon>
    </lineage>
</organism>
<dbReference type="PANTHER" id="PTHR11070">
    <property type="entry name" value="UVRD / RECB / PCRA DNA HELICASE FAMILY MEMBER"/>
    <property type="match status" value="1"/>
</dbReference>
<evidence type="ECO:0000256" key="4">
    <source>
        <dbReference type="ARBA" id="ARBA00022806"/>
    </source>
</evidence>
<evidence type="ECO:0000256" key="11">
    <source>
        <dbReference type="SAM" id="Coils"/>
    </source>
</evidence>
<evidence type="ECO:0000256" key="8">
    <source>
        <dbReference type="ARBA" id="ARBA00034808"/>
    </source>
</evidence>
<evidence type="ECO:0000313" key="14">
    <source>
        <dbReference type="Proteomes" id="UP000007397"/>
    </source>
</evidence>
<dbReference type="STRING" id="866895.HBHAL_2101"/>
<evidence type="ECO:0000259" key="12">
    <source>
        <dbReference type="PROSITE" id="PS51198"/>
    </source>
</evidence>
<dbReference type="PROSITE" id="PS51198">
    <property type="entry name" value="UVRD_HELICASE_ATP_BIND"/>
    <property type="match status" value="1"/>
</dbReference>
<dbReference type="GO" id="GO:0005829">
    <property type="term" value="C:cytosol"/>
    <property type="evidence" value="ECO:0007669"/>
    <property type="project" value="TreeGrafter"/>
</dbReference>
<sequence>MDENHDEWQKEEKRIENIKRILSEKKNELIENNKELMGDILELRQGFWDDVTVNMDEPDEAIETYASIKQQAELLSERERSYGQFHKLVKLYARQEDSPYFGRIDFQEEDGEIESIYIGIGSLMDKNKEDFLIYDWRAPVSSMYYDYAPGPVQYETPVGEVTGEMKLKRQFIIRRGSLQGMFDTGLTIGDELLQHVLGGNATSHMKSIVATIQKEQNQIIRYDKNKMLIVQGAAGSGKTSAAMQRIAYLLYRYRTSISADQILLFSPNHMFISYVASVLPELGEDNMRQVTFQEYAAGRLDRDFELESPFEQLEYLLSDRDSQRLQRRVAAIRFKSALDYKNLLDDYVKGLTEKGMKFRNITFRGQTIVRAEEIHHYFYKLTGRIPNRIESVKVWLLDQLDAFQLKEQDKDWPVEEAAFLAKHEYVEAFNELEEHQGFNEDTFDDFAREQKLLVKRIVERKMRPLKRKIEKLKFIKLRRLYEQMFDMLSCPAELSEEEWKDICLETKKALNKKHLYAEDVTPYLYLQDQIEGRSVNTVIRHLFIDEAQDYSPFQIEFIKQLFPNARFNLLGDYNQAIHNLYTKAPSLLEEGEELEEDRKVEHLYLMRSYRSTKPIVEFTKHLLPDGEKIEAFNREGQKPRVHKEDNEDELIKSIRETILSRQKEGHETIALLTRTKQEAKELHARIGESFAARLIYKESQSFEKGILILPGYLAKGIEFDAVMLPEVSNATYNKEEERKLLYTAATRAMHELDLFYTGVMSPLLQSVSEDLYEIK</sequence>
<dbReference type="Gene3D" id="3.40.50.300">
    <property type="entry name" value="P-loop containing nucleotide triphosphate hydrolases"/>
    <property type="match status" value="3"/>
</dbReference>
<dbReference type="InterPro" id="IPR014017">
    <property type="entry name" value="DNA_helicase_UvrD-like_C"/>
</dbReference>
<comment type="catalytic activity">
    <reaction evidence="9">
        <text>ATP + H2O = ADP + phosphate + H(+)</text>
        <dbReference type="Rhea" id="RHEA:13065"/>
        <dbReference type="ChEBI" id="CHEBI:15377"/>
        <dbReference type="ChEBI" id="CHEBI:15378"/>
        <dbReference type="ChEBI" id="CHEBI:30616"/>
        <dbReference type="ChEBI" id="CHEBI:43474"/>
        <dbReference type="ChEBI" id="CHEBI:456216"/>
        <dbReference type="EC" id="5.6.2.4"/>
    </reaction>
</comment>
<proteinExistence type="inferred from homology"/>
<dbReference type="InterPro" id="IPR013986">
    <property type="entry name" value="DExx_box_DNA_helicase_dom_sf"/>
</dbReference>
<reference evidence="13 14" key="1">
    <citation type="journal article" date="2013" name="Environ. Microbiol.">
        <title>Chloride and organic osmolytes: a hybrid strategy to cope with elevated salinities by the moderately halophilic, chloride-dependent bacterium Halobacillus halophilus.</title>
        <authorList>
            <person name="Saum S.H."/>
            <person name="Pfeiffer F."/>
            <person name="Palm P."/>
            <person name="Rampp M."/>
            <person name="Schuster S.C."/>
            <person name="Muller V."/>
            <person name="Oesterhelt D."/>
        </authorList>
    </citation>
    <scope>NUCLEOTIDE SEQUENCE [LARGE SCALE GENOMIC DNA]</scope>
    <source>
        <strain evidence="14">ATCC 35676 / DSM 2266 / JCM 20832 / KCTC 3685 / LMG 17431 / NBRC 102448 / NCIMB 2269</strain>
    </source>
</reference>
<feature type="domain" description="UvrD-like helicase ATP-binding" evidence="12">
    <location>
        <begin position="211"/>
        <end position="612"/>
    </location>
</feature>
<dbReference type="GO" id="GO:0043138">
    <property type="term" value="F:3'-5' DNA helicase activity"/>
    <property type="evidence" value="ECO:0007669"/>
    <property type="project" value="UniProtKB-EC"/>
</dbReference>
<dbReference type="Pfam" id="PF00580">
    <property type="entry name" value="UvrD-helicase"/>
    <property type="match status" value="1"/>
</dbReference>
<dbReference type="PATRIC" id="fig|866895.3.peg.1111"/>
<dbReference type="KEGG" id="hhd:HBHAL_2101"/>
<evidence type="ECO:0000256" key="1">
    <source>
        <dbReference type="ARBA" id="ARBA00009922"/>
    </source>
</evidence>
<evidence type="ECO:0000256" key="3">
    <source>
        <dbReference type="ARBA" id="ARBA00022801"/>
    </source>
</evidence>
<evidence type="ECO:0000256" key="5">
    <source>
        <dbReference type="ARBA" id="ARBA00022840"/>
    </source>
</evidence>
<dbReference type="InterPro" id="IPR000212">
    <property type="entry name" value="DNA_helicase_UvrD/REP"/>
</dbReference>
<dbReference type="InterPro" id="IPR027417">
    <property type="entry name" value="P-loop_NTPase"/>
</dbReference>
<dbReference type="GO" id="GO:0005524">
    <property type="term" value="F:ATP binding"/>
    <property type="evidence" value="ECO:0007669"/>
    <property type="project" value="UniProtKB-UniRule"/>
</dbReference>
<feature type="binding site" evidence="10">
    <location>
        <begin position="232"/>
        <end position="239"/>
    </location>
    <ligand>
        <name>ATP</name>
        <dbReference type="ChEBI" id="CHEBI:30616"/>
    </ligand>
</feature>
<dbReference type="eggNOG" id="COG3973">
    <property type="taxonomic scope" value="Bacteria"/>
</dbReference>
<dbReference type="InterPro" id="IPR027785">
    <property type="entry name" value="UvrD-like_helicase_C"/>
</dbReference>
<evidence type="ECO:0000256" key="9">
    <source>
        <dbReference type="ARBA" id="ARBA00048988"/>
    </source>
</evidence>
<accession>I0JJY8</accession>
<keyword evidence="6" id="KW-0413">Isomerase</keyword>
<dbReference type="GO" id="GO:0003677">
    <property type="term" value="F:DNA binding"/>
    <property type="evidence" value="ECO:0007669"/>
    <property type="project" value="InterPro"/>
</dbReference>
<evidence type="ECO:0000256" key="10">
    <source>
        <dbReference type="PROSITE-ProRule" id="PRU00560"/>
    </source>
</evidence>
<dbReference type="GO" id="GO:0000725">
    <property type="term" value="P:recombinational repair"/>
    <property type="evidence" value="ECO:0007669"/>
    <property type="project" value="TreeGrafter"/>
</dbReference>
<name>I0JJY8_HALH3</name>
<dbReference type="EMBL" id="HE717023">
    <property type="protein sequence ID" value="CCG44457.1"/>
    <property type="molecule type" value="Genomic_DNA"/>
</dbReference>
<keyword evidence="5 10" id="KW-0067">ATP-binding</keyword>
<protein>
    <recommendedName>
        <fullName evidence="8">DNA 3'-5' helicase</fullName>
        <ecNumber evidence="8">5.6.2.4</ecNumber>
    </recommendedName>
</protein>
<comment type="catalytic activity">
    <reaction evidence="7">
        <text>Couples ATP hydrolysis with the unwinding of duplex DNA by translocating in the 3'-5' direction.</text>
        <dbReference type="EC" id="5.6.2.4"/>
    </reaction>
</comment>
<dbReference type="RefSeq" id="WP_014642360.1">
    <property type="nucleotide sequence ID" value="NC_017668.1"/>
</dbReference>
<evidence type="ECO:0000256" key="7">
    <source>
        <dbReference type="ARBA" id="ARBA00034617"/>
    </source>
</evidence>
<dbReference type="GO" id="GO:0016887">
    <property type="term" value="F:ATP hydrolysis activity"/>
    <property type="evidence" value="ECO:0007669"/>
    <property type="project" value="RHEA"/>
</dbReference>
<evidence type="ECO:0000256" key="2">
    <source>
        <dbReference type="ARBA" id="ARBA00022741"/>
    </source>
</evidence>
<dbReference type="Gene3D" id="1.10.10.160">
    <property type="match status" value="1"/>
</dbReference>
<keyword evidence="14" id="KW-1185">Reference proteome</keyword>
<dbReference type="Proteomes" id="UP000007397">
    <property type="component" value="Chromosome"/>
</dbReference>
<dbReference type="AlphaFoldDB" id="I0JJY8"/>
<dbReference type="InterPro" id="IPR048228">
    <property type="entry name" value="HelD_bacillota"/>
</dbReference>
<dbReference type="HOGENOM" id="CLU_010312_4_0_9"/>
<dbReference type="Pfam" id="PF13538">
    <property type="entry name" value="UvrD_C_2"/>
    <property type="match status" value="1"/>
</dbReference>
<dbReference type="PANTHER" id="PTHR11070:SF17">
    <property type="entry name" value="DNA HELICASE IV"/>
    <property type="match status" value="1"/>
</dbReference>
<dbReference type="SUPFAM" id="SSF52540">
    <property type="entry name" value="P-loop containing nucleoside triphosphate hydrolases"/>
    <property type="match status" value="1"/>
</dbReference>
<dbReference type="NCBIfam" id="NF041464">
    <property type="entry name" value="HelD_BACSU"/>
    <property type="match status" value="1"/>
</dbReference>